<feature type="transmembrane region" description="Helical" evidence="1">
    <location>
        <begin position="12"/>
        <end position="32"/>
    </location>
</feature>
<dbReference type="RefSeq" id="WP_307254510.1">
    <property type="nucleotide sequence ID" value="NZ_JAUSTO010000007.1"/>
</dbReference>
<dbReference type="Proteomes" id="UP001241537">
    <property type="component" value="Unassembled WGS sequence"/>
</dbReference>
<keyword evidence="1" id="KW-0472">Membrane</keyword>
<keyword evidence="1" id="KW-0812">Transmembrane</keyword>
<sequence length="199" mass="22294">MKKTDTKKKLSLPMIIVVIASVILLIVAVFIVQQVKKEPSDKVEVITVSTLEKIINVSELSTFTAVYNGIAQVMNEKNPEETDYYVSYEARVDAGIDFEKIVVEIDDEAKEIYISIPEVYITEVNVDISSLDFIFCNEKANTSTVSQQAFKVCEADVKNESEQQSAIYELAKQNAINVLTALTKPIIEQLDAEYTLVIE</sequence>
<organism evidence="2 3">
    <name type="scientific">Moryella indoligenes</name>
    <dbReference type="NCBI Taxonomy" id="371674"/>
    <lineage>
        <taxon>Bacteria</taxon>
        <taxon>Bacillati</taxon>
        <taxon>Bacillota</taxon>
        <taxon>Clostridia</taxon>
        <taxon>Lachnospirales</taxon>
        <taxon>Lachnospiraceae</taxon>
        <taxon>Moryella</taxon>
    </lineage>
</organism>
<protein>
    <recommendedName>
        <fullName evidence="4">DUF4230 domain-containing protein</fullName>
    </recommendedName>
</protein>
<evidence type="ECO:0000256" key="1">
    <source>
        <dbReference type="SAM" id="Phobius"/>
    </source>
</evidence>
<accession>A0AAE3VAE1</accession>
<dbReference type="InterPro" id="IPR025324">
    <property type="entry name" value="DUF4230"/>
</dbReference>
<comment type="caution">
    <text evidence="2">The sequence shown here is derived from an EMBL/GenBank/DDBJ whole genome shotgun (WGS) entry which is preliminary data.</text>
</comment>
<dbReference type="Pfam" id="PF14014">
    <property type="entry name" value="DUF4230"/>
    <property type="match status" value="1"/>
</dbReference>
<dbReference type="EMBL" id="JAUSTO010000007">
    <property type="protein sequence ID" value="MDQ0152701.1"/>
    <property type="molecule type" value="Genomic_DNA"/>
</dbReference>
<name>A0AAE3VAE1_9FIRM</name>
<evidence type="ECO:0000313" key="3">
    <source>
        <dbReference type="Proteomes" id="UP001241537"/>
    </source>
</evidence>
<evidence type="ECO:0000313" key="2">
    <source>
        <dbReference type="EMBL" id="MDQ0152701.1"/>
    </source>
</evidence>
<dbReference type="AlphaFoldDB" id="A0AAE3VAE1"/>
<evidence type="ECO:0008006" key="4">
    <source>
        <dbReference type="Google" id="ProtNLM"/>
    </source>
</evidence>
<reference evidence="2" key="1">
    <citation type="submission" date="2023-07" db="EMBL/GenBank/DDBJ databases">
        <title>Genomic Encyclopedia of Type Strains, Phase IV (KMG-IV): sequencing the most valuable type-strain genomes for metagenomic binning, comparative biology and taxonomic classification.</title>
        <authorList>
            <person name="Goeker M."/>
        </authorList>
    </citation>
    <scope>NUCLEOTIDE SEQUENCE</scope>
    <source>
        <strain evidence="2">DSM 19659</strain>
    </source>
</reference>
<keyword evidence="3" id="KW-1185">Reference proteome</keyword>
<gene>
    <name evidence="2" type="ORF">J2S20_001395</name>
</gene>
<keyword evidence="1" id="KW-1133">Transmembrane helix</keyword>
<proteinExistence type="predicted"/>